<sequence>MMEAFEMFSKSTGLRVNPAKCCIFFDGVDQNLKDDIRLLTGFEEEIAFVILSKEVAAPQKRDICNNTLLDAVYVIPQTKEAWRVETD</sequence>
<comment type="caution">
    <text evidence="1">The sequence shown here is derived from an EMBL/GenBank/DDBJ whole genome shotgun (WGS) entry which is preliminary data.</text>
</comment>
<reference evidence="1 2" key="1">
    <citation type="journal article" date="2022" name="Nat. Genet.">
        <title>Improved pea reference genome and pan-genome highlight genomic features and evolutionary characteristics.</title>
        <authorList>
            <person name="Yang T."/>
            <person name="Liu R."/>
            <person name="Luo Y."/>
            <person name="Hu S."/>
            <person name="Wang D."/>
            <person name="Wang C."/>
            <person name="Pandey M.K."/>
            <person name="Ge S."/>
            <person name="Xu Q."/>
            <person name="Li N."/>
            <person name="Li G."/>
            <person name="Huang Y."/>
            <person name="Saxena R.K."/>
            <person name="Ji Y."/>
            <person name="Li M."/>
            <person name="Yan X."/>
            <person name="He Y."/>
            <person name="Liu Y."/>
            <person name="Wang X."/>
            <person name="Xiang C."/>
            <person name="Varshney R.K."/>
            <person name="Ding H."/>
            <person name="Gao S."/>
            <person name="Zong X."/>
        </authorList>
    </citation>
    <scope>NUCLEOTIDE SEQUENCE [LARGE SCALE GENOMIC DNA]</scope>
    <source>
        <strain evidence="1 2">cv. Zhongwan 6</strain>
    </source>
</reference>
<protein>
    <submittedName>
        <fullName evidence="1">Uncharacterized protein</fullName>
    </submittedName>
</protein>
<accession>A0A9D4WJW1</accession>
<dbReference type="Proteomes" id="UP001058974">
    <property type="component" value="Chromosome 5"/>
</dbReference>
<dbReference type="AlphaFoldDB" id="A0A9D4WJW1"/>
<proteinExistence type="predicted"/>
<gene>
    <name evidence="1" type="ORF">KIW84_050593</name>
</gene>
<evidence type="ECO:0000313" key="1">
    <source>
        <dbReference type="EMBL" id="KAI5403062.1"/>
    </source>
</evidence>
<organism evidence="1 2">
    <name type="scientific">Pisum sativum</name>
    <name type="common">Garden pea</name>
    <name type="synonym">Lathyrus oleraceus</name>
    <dbReference type="NCBI Taxonomy" id="3888"/>
    <lineage>
        <taxon>Eukaryota</taxon>
        <taxon>Viridiplantae</taxon>
        <taxon>Streptophyta</taxon>
        <taxon>Embryophyta</taxon>
        <taxon>Tracheophyta</taxon>
        <taxon>Spermatophyta</taxon>
        <taxon>Magnoliopsida</taxon>
        <taxon>eudicotyledons</taxon>
        <taxon>Gunneridae</taxon>
        <taxon>Pentapetalae</taxon>
        <taxon>rosids</taxon>
        <taxon>fabids</taxon>
        <taxon>Fabales</taxon>
        <taxon>Fabaceae</taxon>
        <taxon>Papilionoideae</taxon>
        <taxon>50 kb inversion clade</taxon>
        <taxon>NPAAA clade</taxon>
        <taxon>Hologalegina</taxon>
        <taxon>IRL clade</taxon>
        <taxon>Fabeae</taxon>
        <taxon>Lathyrus</taxon>
    </lineage>
</organism>
<name>A0A9D4WJW1_PEA</name>
<dbReference type="EMBL" id="JAMSHJ010000005">
    <property type="protein sequence ID" value="KAI5403062.1"/>
    <property type="molecule type" value="Genomic_DNA"/>
</dbReference>
<evidence type="ECO:0000313" key="2">
    <source>
        <dbReference type="Proteomes" id="UP001058974"/>
    </source>
</evidence>
<dbReference type="Gramene" id="Psat05G0059300-T1">
    <property type="protein sequence ID" value="KAI5403062.1"/>
    <property type="gene ID" value="KIW84_050593"/>
</dbReference>
<keyword evidence="2" id="KW-1185">Reference proteome</keyword>